<dbReference type="Proteomes" id="UP001143981">
    <property type="component" value="Unassembled WGS sequence"/>
</dbReference>
<comment type="caution">
    <text evidence="8">The sequence shown here is derived from an EMBL/GenBank/DDBJ whole genome shotgun (WGS) entry which is preliminary data.</text>
</comment>
<feature type="compositionally biased region" description="Basic and acidic residues" evidence="6">
    <location>
        <begin position="311"/>
        <end position="322"/>
    </location>
</feature>
<dbReference type="SUPFAM" id="SSF57667">
    <property type="entry name" value="beta-beta-alpha zinc fingers"/>
    <property type="match status" value="2"/>
</dbReference>
<evidence type="ECO:0000256" key="1">
    <source>
        <dbReference type="ARBA" id="ARBA00022723"/>
    </source>
</evidence>
<dbReference type="PANTHER" id="PTHR13267:SF3">
    <property type="entry name" value="ZINC FINGER PROTEIN 277"/>
    <property type="match status" value="1"/>
</dbReference>
<dbReference type="PANTHER" id="PTHR13267">
    <property type="entry name" value="ZINC FINGER PROTEIN 277"/>
    <property type="match status" value="1"/>
</dbReference>
<evidence type="ECO:0000256" key="3">
    <source>
        <dbReference type="ARBA" id="ARBA00022833"/>
    </source>
</evidence>
<evidence type="ECO:0000313" key="9">
    <source>
        <dbReference type="Proteomes" id="UP001143981"/>
    </source>
</evidence>
<feature type="region of interest" description="Disordered" evidence="6">
    <location>
        <begin position="1"/>
        <end position="21"/>
    </location>
</feature>
<keyword evidence="2 5" id="KW-0863">Zinc-finger</keyword>
<dbReference type="SMART" id="SM00355">
    <property type="entry name" value="ZnF_C2H2"/>
    <property type="match status" value="3"/>
</dbReference>
<keyword evidence="3" id="KW-0862">Zinc</keyword>
<dbReference type="Pfam" id="PF12756">
    <property type="entry name" value="zf-C2H2_2"/>
    <property type="match status" value="2"/>
</dbReference>
<dbReference type="EMBL" id="JANBOI010003314">
    <property type="protein sequence ID" value="KAJ1718630.1"/>
    <property type="molecule type" value="Genomic_DNA"/>
</dbReference>
<feature type="region of interest" description="Disordered" evidence="6">
    <location>
        <begin position="300"/>
        <end position="350"/>
    </location>
</feature>
<evidence type="ECO:0000256" key="5">
    <source>
        <dbReference type="PROSITE-ProRule" id="PRU00042"/>
    </source>
</evidence>
<proteinExistence type="inferred from homology"/>
<keyword evidence="9" id="KW-1185">Reference proteome</keyword>
<dbReference type="GO" id="GO:0008270">
    <property type="term" value="F:zinc ion binding"/>
    <property type="evidence" value="ECO:0007669"/>
    <property type="project" value="UniProtKB-KW"/>
</dbReference>
<keyword evidence="1" id="KW-0479">Metal-binding</keyword>
<evidence type="ECO:0000256" key="2">
    <source>
        <dbReference type="ARBA" id="ARBA00022771"/>
    </source>
</evidence>
<dbReference type="InterPro" id="IPR036236">
    <property type="entry name" value="Znf_C2H2_sf"/>
</dbReference>
<evidence type="ECO:0000256" key="6">
    <source>
        <dbReference type="SAM" id="MobiDB-lite"/>
    </source>
</evidence>
<evidence type="ECO:0000259" key="7">
    <source>
        <dbReference type="PROSITE" id="PS50157"/>
    </source>
</evidence>
<protein>
    <recommendedName>
        <fullName evidence="7">C2H2-type domain-containing protein</fullName>
    </recommendedName>
</protein>
<dbReference type="InterPro" id="IPR013087">
    <property type="entry name" value="Znf_C2H2_type"/>
</dbReference>
<feature type="compositionally biased region" description="Acidic residues" evidence="6">
    <location>
        <begin position="301"/>
        <end position="310"/>
    </location>
</feature>
<dbReference type="PROSITE" id="PS50157">
    <property type="entry name" value="ZINC_FINGER_C2H2_2"/>
    <property type="match status" value="1"/>
</dbReference>
<evidence type="ECO:0000313" key="8">
    <source>
        <dbReference type="EMBL" id="KAJ1718630.1"/>
    </source>
</evidence>
<dbReference type="AlphaFoldDB" id="A0A9W8CM15"/>
<reference evidence="8" key="1">
    <citation type="submission" date="2022-07" db="EMBL/GenBank/DDBJ databases">
        <title>Phylogenomic reconstructions and comparative analyses of Kickxellomycotina fungi.</title>
        <authorList>
            <person name="Reynolds N.K."/>
            <person name="Stajich J.E."/>
            <person name="Barry K."/>
            <person name="Grigoriev I.V."/>
            <person name="Crous P."/>
            <person name="Smith M.E."/>
        </authorList>
    </citation>
    <scope>NUCLEOTIDE SEQUENCE</scope>
    <source>
        <strain evidence="8">BCRC 34381</strain>
    </source>
</reference>
<sequence length="350" mass="39347">DTPVEKVATREPDGGDGGGDGAAVYCVDAEVDRGIREQVQREGLQAVLDAQDSERRGAAQEARKCLFCKRMCESRADLFRHAYREHSFNIGLADNLVHVNEFLAILEGKLAAQQCTYCEKTFTSAAVLRRHMRKKKHFKISSHNRLYDRFYVVNYLEPGRSWEAIEDENRADSDDPKDESWTDWDERADLPTKSLFDGRVLPSADECWEYMRTEFAFDIRRIRADHGLNFYKTVSLVNAIRRSTAARTCFACQQCFADGAALADHVRHAGAAHLALPPSDSPLWDDSLAPVVESDPLLMALDDEGDSGDEEMPRRRQDERSKRSLRKRLGCISLDSPAEPENDSAAAASS</sequence>
<name>A0A9W8CM15_9FUNG</name>
<dbReference type="PROSITE" id="PS00028">
    <property type="entry name" value="ZINC_FINGER_C2H2_1"/>
    <property type="match status" value="1"/>
</dbReference>
<dbReference type="InterPro" id="IPR041661">
    <property type="entry name" value="ZN622/Rei1/Reh1_Znf-C2H2"/>
</dbReference>
<organism evidence="8 9">
    <name type="scientific">Coemansia biformis</name>
    <dbReference type="NCBI Taxonomy" id="1286918"/>
    <lineage>
        <taxon>Eukaryota</taxon>
        <taxon>Fungi</taxon>
        <taxon>Fungi incertae sedis</taxon>
        <taxon>Zoopagomycota</taxon>
        <taxon>Kickxellomycotina</taxon>
        <taxon>Kickxellomycetes</taxon>
        <taxon>Kickxellales</taxon>
        <taxon>Kickxellaceae</taxon>
        <taxon>Coemansia</taxon>
    </lineage>
</organism>
<comment type="similarity">
    <text evidence="4">Belongs to the ZNF277 family.</text>
</comment>
<gene>
    <name evidence="8" type="ORF">LPJ61_006539</name>
</gene>
<accession>A0A9W8CM15</accession>
<evidence type="ECO:0000256" key="4">
    <source>
        <dbReference type="ARBA" id="ARBA00034119"/>
    </source>
</evidence>
<feature type="non-terminal residue" evidence="8">
    <location>
        <position position="1"/>
    </location>
</feature>
<dbReference type="InterPro" id="IPR040048">
    <property type="entry name" value="ZNF277"/>
</dbReference>
<feature type="domain" description="C2H2-type" evidence="7">
    <location>
        <begin position="113"/>
        <end position="137"/>
    </location>
</feature>
<dbReference type="Gene3D" id="3.30.160.60">
    <property type="entry name" value="Classic Zinc Finger"/>
    <property type="match status" value="1"/>
</dbReference>
<dbReference type="OrthoDB" id="7848332at2759"/>